<name>A0A2T4UJE7_9ACTN</name>
<keyword evidence="1" id="KW-0472">Membrane</keyword>
<comment type="caution">
    <text evidence="3">The sequence shown here is derived from an EMBL/GenBank/DDBJ whole genome shotgun (WGS) entry which is preliminary data.</text>
</comment>
<dbReference type="Gene3D" id="1.10.3210.10">
    <property type="entry name" value="Hypothetical protein af1432"/>
    <property type="match status" value="1"/>
</dbReference>
<dbReference type="SUPFAM" id="SSF109604">
    <property type="entry name" value="HD-domain/PDEase-like"/>
    <property type="match status" value="1"/>
</dbReference>
<evidence type="ECO:0000313" key="4">
    <source>
        <dbReference type="Proteomes" id="UP000240739"/>
    </source>
</evidence>
<dbReference type="PANTHER" id="PTHR45228:SF4">
    <property type="entry name" value="LIPOPROTEIN"/>
    <property type="match status" value="1"/>
</dbReference>
<dbReference type="AlphaFoldDB" id="A0A2T4UJE7"/>
<feature type="transmembrane region" description="Helical" evidence="1">
    <location>
        <begin position="69"/>
        <end position="88"/>
    </location>
</feature>
<sequence length="415" mass="44358">MLLASLTVAIGESFVPRLMPGVHLSTGSGLLLAPLALLDARSAVVIAVLGVLGGYLVERYRPAALANNLAVTVMPLAVAGVVFEALGADSVRTATGVLAFAAASAVFVALHVLLFATITSAETGEPFRTQTTSMLRTARVAMLIDFAFAVGLTYLIAQAGWAGGAIAAVAAGLQLHGGSLVARANDQRLRAEALARAKTALSWGIISALLGTLDARNPNLARHSAAVARLSRRIAAELGLSEHDQDVVHTAGLLHDIGQFASADRVVVDGASPSPEDWRGIREHPRVGYELLREMTEFGPVGEIVLHHHERVDGRGYPNRLAGDEIPLASRIVHVAEAYDAMTGPGTYRTRRSSLEALKELRDHAGRQFDPAVVDALHRVLRGTDHAFRHSDEAHYRDELDVERRIVDQRMVARP</sequence>
<dbReference type="EMBL" id="PYYB01000001">
    <property type="protein sequence ID" value="PTL59370.1"/>
    <property type="molecule type" value="Genomic_DNA"/>
</dbReference>
<dbReference type="InterPro" id="IPR003607">
    <property type="entry name" value="HD/PDEase_dom"/>
</dbReference>
<dbReference type="SMART" id="SM00471">
    <property type="entry name" value="HDc"/>
    <property type="match status" value="1"/>
</dbReference>
<dbReference type="PROSITE" id="PS51832">
    <property type="entry name" value="HD_GYP"/>
    <property type="match status" value="1"/>
</dbReference>
<dbReference type="InterPro" id="IPR052020">
    <property type="entry name" value="Cyclic_di-GMP/3'3'-cGAMP_PDE"/>
</dbReference>
<keyword evidence="4" id="KW-1185">Reference proteome</keyword>
<dbReference type="NCBIfam" id="TIGR00277">
    <property type="entry name" value="HDIG"/>
    <property type="match status" value="1"/>
</dbReference>
<dbReference type="PANTHER" id="PTHR45228">
    <property type="entry name" value="CYCLIC DI-GMP PHOSPHODIESTERASE TM_0186-RELATED"/>
    <property type="match status" value="1"/>
</dbReference>
<dbReference type="CDD" id="cd00077">
    <property type="entry name" value="HDc"/>
    <property type="match status" value="1"/>
</dbReference>
<proteinExistence type="predicted"/>
<dbReference type="Pfam" id="PF13487">
    <property type="entry name" value="HD_5"/>
    <property type="match status" value="1"/>
</dbReference>
<accession>A0A2T4UJE7</accession>
<dbReference type="InterPro" id="IPR037522">
    <property type="entry name" value="HD_GYP_dom"/>
</dbReference>
<feature type="transmembrane region" description="Helical" evidence="1">
    <location>
        <begin position="94"/>
        <end position="116"/>
    </location>
</feature>
<evidence type="ECO:0000256" key="1">
    <source>
        <dbReference type="SAM" id="Phobius"/>
    </source>
</evidence>
<feature type="domain" description="HD-GYP" evidence="2">
    <location>
        <begin position="198"/>
        <end position="393"/>
    </location>
</feature>
<keyword evidence="1" id="KW-0812">Transmembrane</keyword>
<evidence type="ECO:0000259" key="2">
    <source>
        <dbReference type="PROSITE" id="PS51832"/>
    </source>
</evidence>
<organism evidence="3 4">
    <name type="scientific">Paraconexibacter algicola</name>
    <dbReference type="NCBI Taxonomy" id="2133960"/>
    <lineage>
        <taxon>Bacteria</taxon>
        <taxon>Bacillati</taxon>
        <taxon>Actinomycetota</taxon>
        <taxon>Thermoleophilia</taxon>
        <taxon>Solirubrobacterales</taxon>
        <taxon>Paraconexibacteraceae</taxon>
        <taxon>Paraconexibacter</taxon>
    </lineage>
</organism>
<keyword evidence="1" id="KW-1133">Transmembrane helix</keyword>
<evidence type="ECO:0000313" key="3">
    <source>
        <dbReference type="EMBL" id="PTL59370.1"/>
    </source>
</evidence>
<dbReference type="Proteomes" id="UP000240739">
    <property type="component" value="Unassembled WGS sequence"/>
</dbReference>
<gene>
    <name evidence="3" type="ORF">C7Y72_06730</name>
</gene>
<protein>
    <recommendedName>
        <fullName evidence="2">HD-GYP domain-containing protein</fullName>
    </recommendedName>
</protein>
<dbReference type="InterPro" id="IPR006675">
    <property type="entry name" value="HDIG_dom"/>
</dbReference>
<feature type="transmembrane region" description="Helical" evidence="1">
    <location>
        <begin position="137"/>
        <end position="156"/>
    </location>
</feature>
<feature type="transmembrane region" description="Helical" evidence="1">
    <location>
        <begin position="29"/>
        <end position="57"/>
    </location>
</feature>
<reference evidence="3 4" key="1">
    <citation type="submission" date="2018-03" db="EMBL/GenBank/DDBJ databases">
        <title>Aquarubrobacter algicola gen. nov., sp. nov., a novel actinobacterium isolated from shallow eutrophic lake during the end of cyanobacterial harmful algal blooms.</title>
        <authorList>
            <person name="Chun S.J."/>
        </authorList>
    </citation>
    <scope>NUCLEOTIDE SEQUENCE [LARGE SCALE GENOMIC DNA]</scope>
    <source>
        <strain evidence="3 4">Seoho-28</strain>
    </source>
</reference>